<feature type="domain" description="Peptidase S74" evidence="3">
    <location>
        <begin position="62"/>
        <end position="161"/>
    </location>
</feature>
<accession>A0A8S1GN76</accession>
<keyword evidence="1" id="KW-0472">Membrane</keyword>
<evidence type="ECO:0000259" key="2">
    <source>
        <dbReference type="PROSITE" id="PS50835"/>
    </source>
</evidence>
<dbReference type="GO" id="GO:0005789">
    <property type="term" value="C:endoplasmic reticulum membrane"/>
    <property type="evidence" value="ECO:0007669"/>
    <property type="project" value="TreeGrafter"/>
</dbReference>
<dbReference type="OrthoDB" id="27041at2759"/>
<dbReference type="Pfam" id="PF13888">
    <property type="entry name" value="MRF_C2"/>
    <property type="match status" value="1"/>
</dbReference>
<dbReference type="GO" id="GO:0045893">
    <property type="term" value="P:positive regulation of DNA-templated transcription"/>
    <property type="evidence" value="ECO:0007669"/>
    <property type="project" value="TreeGrafter"/>
</dbReference>
<dbReference type="PANTHER" id="PTHR13029">
    <property type="match status" value="1"/>
</dbReference>
<feature type="transmembrane region" description="Helical" evidence="1">
    <location>
        <begin position="243"/>
        <end position="263"/>
    </location>
</feature>
<proteinExistence type="predicted"/>
<keyword evidence="1" id="KW-0812">Transmembrane</keyword>
<name>A0A8S1GN76_9PELO</name>
<sequence>MCPFAQATNPGSFEPPDSDITWLRNGNTLYSNGQVSVGTDRTCAKLTVDGDIYTAGRVICPSDIRLKEGIAAKEAREALENLCKLRVVDYFYKPEVAEKWGLTEEQRKRTGLIAQELAAVLPDAVRDIGDYLTINESRVFYETVLATQELCRLTGDLDTKIDEKVEEISQRLARYARHKKMLGSMASNLNGEHNNDSKSLMSYSRLSLASTVTSAKKEKNKEKKSKSFMTQPLCNSRLTQGTIITLVVVMAACLISMSALYVLDWHNRNYGYHHVFPSPTKEEPANMVLPAENRNLPVTQPGAPPLMAKCRSNTCRTYCCTDKPKHETEIVKREANGSGTVDGLEKPFFVSNVSSFTTGVKIQIPSFNITVDNRYCIQKSCSRRRGIYNLYIPVSPFLPDAPIEIFISVPRNKIINNCGYLSEFPHKTCPLSSRDPTSYPTSDQITEDVYELSVGSYLQSAYRFRVALTTEACFANEEHLHSSFQEYNLIFYRTCTTQE</sequence>
<gene>
    <name evidence="4" type="ORF">CAUJ_LOCUS914</name>
</gene>
<evidence type="ECO:0000313" key="4">
    <source>
        <dbReference type="EMBL" id="CAD6184995.1"/>
    </source>
</evidence>
<organism evidence="4 5">
    <name type="scientific">Caenorhabditis auriculariae</name>
    <dbReference type="NCBI Taxonomy" id="2777116"/>
    <lineage>
        <taxon>Eukaryota</taxon>
        <taxon>Metazoa</taxon>
        <taxon>Ecdysozoa</taxon>
        <taxon>Nematoda</taxon>
        <taxon>Chromadorea</taxon>
        <taxon>Rhabditida</taxon>
        <taxon>Rhabditina</taxon>
        <taxon>Rhabditomorpha</taxon>
        <taxon>Rhabditoidea</taxon>
        <taxon>Rhabditidae</taxon>
        <taxon>Peloderinae</taxon>
        <taxon>Caenorhabditis</taxon>
    </lineage>
</organism>
<dbReference type="GO" id="GO:0043565">
    <property type="term" value="F:sequence-specific DNA binding"/>
    <property type="evidence" value="ECO:0007669"/>
    <property type="project" value="TreeGrafter"/>
</dbReference>
<protein>
    <recommendedName>
        <fullName evidence="6">Peptidase S74 domain-containing protein</fullName>
    </recommendedName>
</protein>
<dbReference type="InterPro" id="IPR051577">
    <property type="entry name" value="MRF-like"/>
</dbReference>
<dbReference type="Proteomes" id="UP000835052">
    <property type="component" value="Unassembled WGS sequence"/>
</dbReference>
<dbReference type="Pfam" id="PF13887">
    <property type="entry name" value="MYRF_ICA"/>
    <property type="match status" value="1"/>
</dbReference>
<evidence type="ECO:0008006" key="6">
    <source>
        <dbReference type="Google" id="ProtNLM"/>
    </source>
</evidence>
<dbReference type="PROSITE" id="PS50835">
    <property type="entry name" value="IG_LIKE"/>
    <property type="match status" value="1"/>
</dbReference>
<dbReference type="PROSITE" id="PS51688">
    <property type="entry name" value="ICA"/>
    <property type="match status" value="1"/>
</dbReference>
<dbReference type="InterPro" id="IPR007110">
    <property type="entry name" value="Ig-like_dom"/>
</dbReference>
<evidence type="ECO:0000256" key="1">
    <source>
        <dbReference type="SAM" id="Phobius"/>
    </source>
</evidence>
<dbReference type="InterPro" id="IPR025719">
    <property type="entry name" value="MYRF_C2"/>
</dbReference>
<dbReference type="Gene3D" id="1.10.10.10">
    <property type="entry name" value="Winged helix-like DNA-binding domain superfamily/Winged helix DNA-binding domain"/>
    <property type="match status" value="1"/>
</dbReference>
<dbReference type="GO" id="GO:0016540">
    <property type="term" value="P:protein autoprocessing"/>
    <property type="evidence" value="ECO:0007669"/>
    <property type="project" value="InterPro"/>
</dbReference>
<keyword evidence="5" id="KW-1185">Reference proteome</keyword>
<evidence type="ECO:0000313" key="5">
    <source>
        <dbReference type="Proteomes" id="UP000835052"/>
    </source>
</evidence>
<evidence type="ECO:0000259" key="3">
    <source>
        <dbReference type="PROSITE" id="PS51688"/>
    </source>
</evidence>
<dbReference type="InterPro" id="IPR030392">
    <property type="entry name" value="S74_ICA"/>
</dbReference>
<dbReference type="GO" id="GO:0005634">
    <property type="term" value="C:nucleus"/>
    <property type="evidence" value="ECO:0007669"/>
    <property type="project" value="TreeGrafter"/>
</dbReference>
<dbReference type="InterPro" id="IPR036388">
    <property type="entry name" value="WH-like_DNA-bd_sf"/>
</dbReference>
<dbReference type="GO" id="GO:0003700">
    <property type="term" value="F:DNA-binding transcription factor activity"/>
    <property type="evidence" value="ECO:0007669"/>
    <property type="project" value="TreeGrafter"/>
</dbReference>
<dbReference type="AlphaFoldDB" id="A0A8S1GN76"/>
<dbReference type="PANTHER" id="PTHR13029:SF18">
    <property type="entry name" value="MYELIN REGULATORY FACTOR HOMOLOG 1"/>
    <property type="match status" value="1"/>
</dbReference>
<dbReference type="InterPro" id="IPR026932">
    <property type="entry name" value="MYRF_ICA"/>
</dbReference>
<comment type="caution">
    <text evidence="4">The sequence shown here is derived from an EMBL/GenBank/DDBJ whole genome shotgun (WGS) entry which is preliminary data.</text>
</comment>
<dbReference type="EMBL" id="CAJGYM010000002">
    <property type="protein sequence ID" value="CAD6184995.1"/>
    <property type="molecule type" value="Genomic_DNA"/>
</dbReference>
<reference evidence="4" key="1">
    <citation type="submission" date="2020-10" db="EMBL/GenBank/DDBJ databases">
        <authorList>
            <person name="Kikuchi T."/>
        </authorList>
    </citation>
    <scope>NUCLEOTIDE SEQUENCE</scope>
    <source>
        <strain evidence="4">NKZ352</strain>
    </source>
</reference>
<keyword evidence="1" id="KW-1133">Transmembrane helix</keyword>
<feature type="domain" description="Ig-like" evidence="2">
    <location>
        <begin position="1"/>
        <end position="60"/>
    </location>
</feature>
<dbReference type="Pfam" id="PF13884">
    <property type="entry name" value="Peptidase_S74"/>
    <property type="match status" value="1"/>
</dbReference>